<sequence length="85" mass="9662">MAISLEQLHLILRQQQQRHQQMLAFQQRLFETILGGLFTQPENKKSIYDADNGAVMDISEAYPVEGSNPFILEAKCNIDKLSGLQ</sequence>
<keyword evidence="2" id="KW-1185">Reference proteome</keyword>
<dbReference type="AlphaFoldDB" id="A0A183NVP4"/>
<dbReference type="Proteomes" id="UP000269396">
    <property type="component" value="Unassembled WGS sequence"/>
</dbReference>
<gene>
    <name evidence="1" type="ORF">SMTD_LOCUS6181</name>
</gene>
<accession>A0A183NVP4</accession>
<evidence type="ECO:0000313" key="2">
    <source>
        <dbReference type="Proteomes" id="UP000269396"/>
    </source>
</evidence>
<name>A0A183NVP4_9TREM</name>
<reference evidence="1 2" key="1">
    <citation type="submission" date="2018-11" db="EMBL/GenBank/DDBJ databases">
        <authorList>
            <consortium name="Pathogen Informatics"/>
        </authorList>
    </citation>
    <scope>NUCLEOTIDE SEQUENCE [LARGE SCALE GENOMIC DNA]</scope>
    <source>
        <strain>Denwood</strain>
        <strain evidence="2">Zambia</strain>
    </source>
</reference>
<proteinExistence type="predicted"/>
<dbReference type="EMBL" id="UZAL01027439">
    <property type="protein sequence ID" value="VDP32587.1"/>
    <property type="molecule type" value="Genomic_DNA"/>
</dbReference>
<protein>
    <submittedName>
        <fullName evidence="1">Uncharacterized protein</fullName>
    </submittedName>
</protein>
<evidence type="ECO:0000313" key="1">
    <source>
        <dbReference type="EMBL" id="VDP32587.1"/>
    </source>
</evidence>
<organism evidence="1 2">
    <name type="scientific">Schistosoma mattheei</name>
    <dbReference type="NCBI Taxonomy" id="31246"/>
    <lineage>
        <taxon>Eukaryota</taxon>
        <taxon>Metazoa</taxon>
        <taxon>Spiralia</taxon>
        <taxon>Lophotrochozoa</taxon>
        <taxon>Platyhelminthes</taxon>
        <taxon>Trematoda</taxon>
        <taxon>Digenea</taxon>
        <taxon>Strigeidida</taxon>
        <taxon>Schistosomatoidea</taxon>
        <taxon>Schistosomatidae</taxon>
        <taxon>Schistosoma</taxon>
    </lineage>
</organism>